<dbReference type="Pfam" id="PF00884">
    <property type="entry name" value="Sulfatase"/>
    <property type="match status" value="1"/>
</dbReference>
<evidence type="ECO:0000259" key="3">
    <source>
        <dbReference type="Pfam" id="PF00884"/>
    </source>
</evidence>
<gene>
    <name evidence="4" type="ORF">F4Y42_21340</name>
</gene>
<sequence length="474" mass="54065">MPRQPHVIYILSDEHFGGAMSHMGDANVRTPNMDRLAAEGVSFDRAYANCPICTPSRGTIFSGRHAHSGPVQYFFDVFKAGAPSTATALRAAGYHTAYFGKWHCGVVQNQEPPVVRAEREEFTRWPHRTPEYHRAGFQDWYGFEINNAPFKGFYYHEDEADPRKMDGYQTDFLTELAIDYLESYDRDEPLFLVLSVEPPHFPLEAPDEFERFDPSALETPPSFADSPEMRSQLATYYAMVENLDWNIGRLREALDGLAEFRSNRLTVYFSDHGDYMGTHGAINRKENPHENSVRIPALFHWPERIPAQGRRDGLLFSLVDLFPTTLGLLGLDIPVHCQGQDFSEALIGNQDFVGPDAVLIEMSGNPRWNLDFLDWRGVVTSRWKYAFYETGHERLFDLKNDPYEMNNLADTDAQTCAEMRTKLLQLLADSREPYFDVLIEHGVPVEGPALDVAELDVKGKLAPVWPDLVRRHEP</sequence>
<accession>A0A6B0YZA5</accession>
<comment type="caution">
    <text evidence="4">The sequence shown here is derived from an EMBL/GenBank/DDBJ whole genome shotgun (WGS) entry which is preliminary data.</text>
</comment>
<proteinExistence type="inferred from homology"/>
<dbReference type="PANTHER" id="PTHR42693:SF53">
    <property type="entry name" value="ENDO-4-O-SULFATASE"/>
    <property type="match status" value="1"/>
</dbReference>
<feature type="domain" description="Sulfatase N-terminal" evidence="3">
    <location>
        <begin position="5"/>
        <end position="330"/>
    </location>
</feature>
<protein>
    <submittedName>
        <fullName evidence="4">Sulfatase</fullName>
    </submittedName>
</protein>
<dbReference type="GO" id="GO:0004065">
    <property type="term" value="F:arylsulfatase activity"/>
    <property type="evidence" value="ECO:0007669"/>
    <property type="project" value="TreeGrafter"/>
</dbReference>
<dbReference type="SUPFAM" id="SSF53649">
    <property type="entry name" value="Alkaline phosphatase-like"/>
    <property type="match status" value="1"/>
</dbReference>
<reference evidence="4" key="1">
    <citation type="submission" date="2019-09" db="EMBL/GenBank/DDBJ databases">
        <title>Characterisation of the sponge microbiome using genome-centric metagenomics.</title>
        <authorList>
            <person name="Engelberts J.P."/>
            <person name="Robbins S.J."/>
            <person name="De Goeij J.M."/>
            <person name="Aranda M."/>
            <person name="Bell S.C."/>
            <person name="Webster N.S."/>
        </authorList>
    </citation>
    <scope>NUCLEOTIDE SEQUENCE</scope>
    <source>
        <strain evidence="4">SB0664_bin_27</strain>
    </source>
</reference>
<keyword evidence="2" id="KW-0378">Hydrolase</keyword>
<dbReference type="InterPro" id="IPR000917">
    <property type="entry name" value="Sulfatase_N"/>
</dbReference>
<dbReference type="AlphaFoldDB" id="A0A6B0YZA5"/>
<dbReference type="Gene3D" id="3.30.1120.10">
    <property type="match status" value="1"/>
</dbReference>
<name>A0A6B0YZA5_9CHLR</name>
<dbReference type="InterPro" id="IPR017850">
    <property type="entry name" value="Alkaline_phosphatase_core_sf"/>
</dbReference>
<organism evidence="4">
    <name type="scientific">Caldilineaceae bacterium SB0664_bin_27</name>
    <dbReference type="NCBI Taxonomy" id="2605260"/>
    <lineage>
        <taxon>Bacteria</taxon>
        <taxon>Bacillati</taxon>
        <taxon>Chloroflexota</taxon>
        <taxon>Caldilineae</taxon>
        <taxon>Caldilineales</taxon>
        <taxon>Caldilineaceae</taxon>
    </lineage>
</organism>
<dbReference type="CDD" id="cd16034">
    <property type="entry name" value="sulfatase_like"/>
    <property type="match status" value="1"/>
</dbReference>
<dbReference type="PANTHER" id="PTHR42693">
    <property type="entry name" value="ARYLSULFATASE FAMILY MEMBER"/>
    <property type="match status" value="1"/>
</dbReference>
<dbReference type="InterPro" id="IPR050738">
    <property type="entry name" value="Sulfatase"/>
</dbReference>
<evidence type="ECO:0000256" key="2">
    <source>
        <dbReference type="ARBA" id="ARBA00022801"/>
    </source>
</evidence>
<dbReference type="EMBL" id="VXRG01000183">
    <property type="protein sequence ID" value="MXY95993.1"/>
    <property type="molecule type" value="Genomic_DNA"/>
</dbReference>
<evidence type="ECO:0000313" key="4">
    <source>
        <dbReference type="EMBL" id="MXY95993.1"/>
    </source>
</evidence>
<dbReference type="Gene3D" id="3.40.720.10">
    <property type="entry name" value="Alkaline Phosphatase, subunit A"/>
    <property type="match status" value="1"/>
</dbReference>
<evidence type="ECO:0000256" key="1">
    <source>
        <dbReference type="ARBA" id="ARBA00008779"/>
    </source>
</evidence>
<comment type="similarity">
    <text evidence="1">Belongs to the sulfatase family.</text>
</comment>